<feature type="transmembrane region" description="Helical" evidence="5">
    <location>
        <begin position="108"/>
        <end position="126"/>
    </location>
</feature>
<keyword evidence="8" id="KW-1185">Reference proteome</keyword>
<keyword evidence="2 5" id="KW-0812">Transmembrane</keyword>
<name>A0AAV1I9S9_9CHLO</name>
<sequence length="325" mass="35567">MDALHLTTSSMPTLLLLYWLLCTGAALAALVPSFGWSGFRKAVMLSACRGKLWDKKPDAPLGPLQAARVPQKRFAHFYIVGVACAIPALWLLIIAGCGPAEGWQEEHHAALIAMLCVLFHLSRRLVESCLLLSYPDGAYMHLIAYAFGLSYYVALPLTLLPSSTWHTLDALAYQGQKGAAEWDPCPAHLAQALKHLPGSMSALQVLGVVVFFAGNALQCHSHCILARLRARIAGKREDRLQTTEDGYALPEGGAFSLVSCPHYLGEIVLYAGLALILCGSNISIMVVFAWVVANLLLAAGPTHEWYSERFPSYPRQRRALIPWVY</sequence>
<dbReference type="EMBL" id="CAUYUE010000010">
    <property type="protein sequence ID" value="CAK0784124.1"/>
    <property type="molecule type" value="Genomic_DNA"/>
</dbReference>
<dbReference type="Proteomes" id="UP001314263">
    <property type="component" value="Unassembled WGS sequence"/>
</dbReference>
<protein>
    <recommendedName>
        <fullName evidence="6">3-oxo-5-alpha-steroid 4-dehydrogenase C-terminal domain-containing protein</fullName>
    </recommendedName>
</protein>
<reference evidence="7 8" key="1">
    <citation type="submission" date="2023-10" db="EMBL/GenBank/DDBJ databases">
        <authorList>
            <person name="Maclean D."/>
            <person name="Macfadyen A."/>
        </authorList>
    </citation>
    <scope>NUCLEOTIDE SEQUENCE [LARGE SCALE GENOMIC DNA]</scope>
</reference>
<evidence type="ECO:0000313" key="7">
    <source>
        <dbReference type="EMBL" id="CAK0784124.1"/>
    </source>
</evidence>
<keyword evidence="3 5" id="KW-1133">Transmembrane helix</keyword>
<comment type="subcellular location">
    <subcellularLocation>
        <location evidence="1">Endomembrane system</location>
        <topology evidence="1">Multi-pass membrane protein</topology>
    </subcellularLocation>
</comment>
<dbReference type="PROSITE" id="PS50244">
    <property type="entry name" value="S5A_REDUCTASE"/>
    <property type="match status" value="1"/>
</dbReference>
<evidence type="ECO:0000256" key="1">
    <source>
        <dbReference type="ARBA" id="ARBA00004127"/>
    </source>
</evidence>
<feature type="transmembrane region" description="Helical" evidence="5">
    <location>
        <begin position="267"/>
        <end position="293"/>
    </location>
</feature>
<feature type="transmembrane region" description="Helical" evidence="5">
    <location>
        <begin position="138"/>
        <end position="159"/>
    </location>
</feature>
<dbReference type="GO" id="GO:0006488">
    <property type="term" value="P:dolichol-linked oligosaccharide biosynthetic process"/>
    <property type="evidence" value="ECO:0007669"/>
    <property type="project" value="InterPro"/>
</dbReference>
<dbReference type="GO" id="GO:0005783">
    <property type="term" value="C:endoplasmic reticulum"/>
    <property type="evidence" value="ECO:0007669"/>
    <property type="project" value="TreeGrafter"/>
</dbReference>
<dbReference type="InterPro" id="IPR001104">
    <property type="entry name" value="3-oxo-5_a-steroid_4-DH_C"/>
</dbReference>
<evidence type="ECO:0000256" key="4">
    <source>
        <dbReference type="ARBA" id="ARBA00023136"/>
    </source>
</evidence>
<feature type="transmembrane region" description="Helical" evidence="5">
    <location>
        <begin position="77"/>
        <end position="96"/>
    </location>
</feature>
<dbReference type="PANTHER" id="PTHR14624:SF0">
    <property type="entry name" value="POLYPRENOL REDUCTASE"/>
    <property type="match status" value="1"/>
</dbReference>
<feature type="transmembrane region" description="Helical" evidence="5">
    <location>
        <begin position="16"/>
        <end position="39"/>
    </location>
</feature>
<dbReference type="InterPro" id="IPR039698">
    <property type="entry name" value="Dfg10/SRD5A3"/>
</dbReference>
<comment type="caution">
    <text evidence="7">The sequence shown here is derived from an EMBL/GenBank/DDBJ whole genome shotgun (WGS) entry which is preliminary data.</text>
</comment>
<evidence type="ECO:0000256" key="3">
    <source>
        <dbReference type="ARBA" id="ARBA00022989"/>
    </source>
</evidence>
<dbReference type="GO" id="GO:0016095">
    <property type="term" value="P:polyprenol catabolic process"/>
    <property type="evidence" value="ECO:0007669"/>
    <property type="project" value="TreeGrafter"/>
</dbReference>
<dbReference type="Pfam" id="PF02544">
    <property type="entry name" value="Steroid_dh"/>
    <property type="match status" value="1"/>
</dbReference>
<evidence type="ECO:0000313" key="8">
    <source>
        <dbReference type="Proteomes" id="UP001314263"/>
    </source>
</evidence>
<dbReference type="Gene3D" id="1.20.120.1630">
    <property type="match status" value="1"/>
</dbReference>
<evidence type="ECO:0000256" key="5">
    <source>
        <dbReference type="SAM" id="Phobius"/>
    </source>
</evidence>
<dbReference type="PANTHER" id="PTHR14624">
    <property type="entry name" value="DFG10 PROTEIN"/>
    <property type="match status" value="1"/>
</dbReference>
<organism evidence="7 8">
    <name type="scientific">Coccomyxa viridis</name>
    <dbReference type="NCBI Taxonomy" id="1274662"/>
    <lineage>
        <taxon>Eukaryota</taxon>
        <taxon>Viridiplantae</taxon>
        <taxon>Chlorophyta</taxon>
        <taxon>core chlorophytes</taxon>
        <taxon>Trebouxiophyceae</taxon>
        <taxon>Trebouxiophyceae incertae sedis</taxon>
        <taxon>Coccomyxaceae</taxon>
        <taxon>Coccomyxa</taxon>
    </lineage>
</organism>
<evidence type="ECO:0000256" key="2">
    <source>
        <dbReference type="ARBA" id="ARBA00022692"/>
    </source>
</evidence>
<accession>A0AAV1I9S9</accession>
<gene>
    <name evidence="7" type="ORF">CVIRNUC_007327</name>
</gene>
<feature type="domain" description="3-oxo-5-alpha-steroid 4-dehydrogenase C-terminal" evidence="6">
    <location>
        <begin position="204"/>
        <end position="325"/>
    </location>
</feature>
<evidence type="ECO:0000259" key="6">
    <source>
        <dbReference type="Pfam" id="PF02544"/>
    </source>
</evidence>
<proteinExistence type="predicted"/>
<dbReference type="AlphaFoldDB" id="A0AAV1I9S9"/>
<keyword evidence="4 5" id="KW-0472">Membrane</keyword>
<feature type="transmembrane region" description="Helical" evidence="5">
    <location>
        <begin position="202"/>
        <end position="226"/>
    </location>
</feature>
<dbReference type="GO" id="GO:0003865">
    <property type="term" value="F:3-oxo-5-alpha-steroid 4-dehydrogenase activity"/>
    <property type="evidence" value="ECO:0007669"/>
    <property type="project" value="TreeGrafter"/>
</dbReference>